<sequence>MGTVKTIALVGGLLFAMAGLGSNLFTTIPVIGGIISAIGDTGANGFVVLCGFALLLMGGDISLQRLAGVGILLAAMAEPVVSAVLGSVSSLTLFGGLLEGMAQGTLVFILHLVGLGMAYGISDGPSPRMLYTRGRRW</sequence>
<protein>
    <submittedName>
        <fullName evidence="2">Uncharacterized protein</fullName>
    </submittedName>
</protein>
<keyword evidence="1" id="KW-1133">Transmembrane helix</keyword>
<dbReference type="KEGG" id="mmx:MmarC6_0545"/>
<feature type="transmembrane region" description="Helical" evidence="1">
    <location>
        <begin position="31"/>
        <end position="57"/>
    </location>
</feature>
<reference evidence="2" key="1">
    <citation type="submission" date="2007-10" db="EMBL/GenBank/DDBJ databases">
        <title>Complete sequence of Methanococcus maripaludis C6.</title>
        <authorList>
            <consortium name="US DOE Joint Genome Institute"/>
            <person name="Copeland A."/>
            <person name="Lucas S."/>
            <person name="Lapidus A."/>
            <person name="Barry K."/>
            <person name="Glavina del Rio T."/>
            <person name="Dalin E."/>
            <person name="Tice H."/>
            <person name="Pitluck S."/>
            <person name="Clum A."/>
            <person name="Schmutz J."/>
            <person name="Larimer F."/>
            <person name="Land M."/>
            <person name="Hauser L."/>
            <person name="Kyrpides N."/>
            <person name="Mikhailova N."/>
            <person name="Sieprawska-Lupa M."/>
            <person name="Whitman W.B."/>
            <person name="Richardson P."/>
        </authorList>
    </citation>
    <scope>NUCLEOTIDE SEQUENCE [LARGE SCALE GENOMIC DNA]</scope>
    <source>
        <strain evidence="2">C6</strain>
    </source>
</reference>
<evidence type="ECO:0000256" key="1">
    <source>
        <dbReference type="SAM" id="Phobius"/>
    </source>
</evidence>
<gene>
    <name evidence="2" type="ordered locus">MmarC6_0545</name>
</gene>
<feature type="transmembrane region" description="Helical" evidence="1">
    <location>
        <begin position="100"/>
        <end position="121"/>
    </location>
</feature>
<accession>A9A6T4</accession>
<evidence type="ECO:0000313" key="2">
    <source>
        <dbReference type="EMBL" id="ABX01362.1"/>
    </source>
</evidence>
<dbReference type="STRING" id="444158.MmarC6_0545"/>
<dbReference type="HOGENOM" id="CLU_1860720_0_0_2"/>
<keyword evidence="1" id="KW-0472">Membrane</keyword>
<feature type="transmembrane region" description="Helical" evidence="1">
    <location>
        <begin position="69"/>
        <end position="94"/>
    </location>
</feature>
<organism evidence="2">
    <name type="scientific">Methanococcus maripaludis (strain C6 / ATCC BAA-1332)</name>
    <dbReference type="NCBI Taxonomy" id="444158"/>
    <lineage>
        <taxon>Archaea</taxon>
        <taxon>Methanobacteriati</taxon>
        <taxon>Methanobacteriota</taxon>
        <taxon>Methanomada group</taxon>
        <taxon>Methanococci</taxon>
        <taxon>Methanococcales</taxon>
        <taxon>Methanococcaceae</taxon>
        <taxon>Methanococcus</taxon>
    </lineage>
</organism>
<dbReference type="AlphaFoldDB" id="A9A6T4"/>
<proteinExistence type="predicted"/>
<name>A9A6T4_METM6</name>
<dbReference type="EMBL" id="CP000867">
    <property type="protein sequence ID" value="ABX01362.1"/>
    <property type="molecule type" value="Genomic_DNA"/>
</dbReference>
<keyword evidence="1" id="KW-0812">Transmembrane</keyword>